<evidence type="ECO:0000313" key="2">
    <source>
        <dbReference type="EMBL" id="KRL18101.1"/>
    </source>
</evidence>
<dbReference type="PROSITE" id="PS51782">
    <property type="entry name" value="LYSM"/>
    <property type="match status" value="1"/>
</dbReference>
<comment type="caution">
    <text evidence="2">The sequence shown here is derived from an EMBL/GenBank/DDBJ whole genome shotgun (WGS) entry which is preliminary data.</text>
</comment>
<dbReference type="SUPFAM" id="SSF54106">
    <property type="entry name" value="LysM domain"/>
    <property type="match status" value="1"/>
</dbReference>
<protein>
    <recommendedName>
        <fullName evidence="1">LysM domain-containing protein</fullName>
    </recommendedName>
</protein>
<keyword evidence="3" id="KW-1185">Reference proteome</keyword>
<dbReference type="Gene3D" id="3.10.350.10">
    <property type="entry name" value="LysM domain"/>
    <property type="match status" value="1"/>
</dbReference>
<dbReference type="SMART" id="SM00257">
    <property type="entry name" value="LysM"/>
    <property type="match status" value="1"/>
</dbReference>
<dbReference type="InterPro" id="IPR036779">
    <property type="entry name" value="LysM_dom_sf"/>
</dbReference>
<dbReference type="AlphaFoldDB" id="A0A0R1NKM7"/>
<accession>A0A0R1NKM7</accession>
<dbReference type="Proteomes" id="UP000051439">
    <property type="component" value="Unassembled WGS sequence"/>
</dbReference>
<dbReference type="RefSeq" id="WP_054655319.1">
    <property type="nucleotide sequence ID" value="NZ_AZEB01000066.1"/>
</dbReference>
<evidence type="ECO:0000259" key="1">
    <source>
        <dbReference type="PROSITE" id="PS51782"/>
    </source>
</evidence>
<dbReference type="EMBL" id="AZEB01000066">
    <property type="protein sequence ID" value="KRL18101.1"/>
    <property type="molecule type" value="Genomic_DNA"/>
</dbReference>
<proteinExistence type="predicted"/>
<reference evidence="2 3" key="1">
    <citation type="journal article" date="2015" name="Genome Announc.">
        <title>Expanding the biotechnology potential of lactobacilli through comparative genomics of 213 strains and associated genera.</title>
        <authorList>
            <person name="Sun Z."/>
            <person name="Harris H.M."/>
            <person name="McCann A."/>
            <person name="Guo C."/>
            <person name="Argimon S."/>
            <person name="Zhang W."/>
            <person name="Yang X."/>
            <person name="Jeffery I.B."/>
            <person name="Cooney J.C."/>
            <person name="Kagawa T.F."/>
            <person name="Liu W."/>
            <person name="Song Y."/>
            <person name="Salvetti E."/>
            <person name="Wrobel A."/>
            <person name="Rasinkangas P."/>
            <person name="Parkhill J."/>
            <person name="Rea M.C."/>
            <person name="O'Sullivan O."/>
            <person name="Ritari J."/>
            <person name="Douillard F.P."/>
            <person name="Paul Ross R."/>
            <person name="Yang R."/>
            <person name="Briner A.E."/>
            <person name="Felis G.E."/>
            <person name="de Vos W.M."/>
            <person name="Barrangou R."/>
            <person name="Klaenhammer T.R."/>
            <person name="Caufield P.W."/>
            <person name="Cui Y."/>
            <person name="Zhang H."/>
            <person name="O'Toole P.W."/>
        </authorList>
    </citation>
    <scope>NUCLEOTIDE SEQUENCE [LARGE SCALE GENOMIC DNA]</scope>
    <source>
        <strain evidence="2 3">DSM 19906</strain>
    </source>
</reference>
<dbReference type="Pfam" id="PF01476">
    <property type="entry name" value="LysM"/>
    <property type="match status" value="1"/>
</dbReference>
<organism evidence="2 3">
    <name type="scientific">Lentilactobacillus kisonensis DSM 19906 = JCM 15041</name>
    <dbReference type="NCBI Taxonomy" id="1423766"/>
    <lineage>
        <taxon>Bacteria</taxon>
        <taxon>Bacillati</taxon>
        <taxon>Bacillota</taxon>
        <taxon>Bacilli</taxon>
        <taxon>Lactobacillales</taxon>
        <taxon>Lactobacillaceae</taxon>
        <taxon>Lentilactobacillus</taxon>
    </lineage>
</organism>
<evidence type="ECO:0000313" key="3">
    <source>
        <dbReference type="Proteomes" id="UP000051439"/>
    </source>
</evidence>
<dbReference type="CDD" id="cd00118">
    <property type="entry name" value="LysM"/>
    <property type="match status" value="1"/>
</dbReference>
<feature type="domain" description="LysM" evidence="1">
    <location>
        <begin position="18"/>
        <end position="62"/>
    </location>
</feature>
<name>A0A0R1NKM7_9LACO</name>
<dbReference type="PATRIC" id="fig|1423766.4.peg.2569"/>
<gene>
    <name evidence="2" type="ORF">FC98_GL002467</name>
</gene>
<dbReference type="InterPro" id="IPR018392">
    <property type="entry name" value="LysM"/>
</dbReference>
<sequence>MFPDQIDTSKNFSKNGDVYYTVQPGDELWAVATANNTTTRKLANLNRIYPQSDLVPGKDIIIFKGSK</sequence>